<reference evidence="1" key="1">
    <citation type="journal article" date="2014" name="Front. Microbiol.">
        <title>High frequency of phylogenetically diverse reductive dehalogenase-homologous genes in deep subseafloor sedimentary metagenomes.</title>
        <authorList>
            <person name="Kawai M."/>
            <person name="Futagami T."/>
            <person name="Toyoda A."/>
            <person name="Takaki Y."/>
            <person name="Nishi S."/>
            <person name="Hori S."/>
            <person name="Arai W."/>
            <person name="Tsubouchi T."/>
            <person name="Morono Y."/>
            <person name="Uchiyama I."/>
            <person name="Ito T."/>
            <person name="Fujiyama A."/>
            <person name="Inagaki F."/>
            <person name="Takami H."/>
        </authorList>
    </citation>
    <scope>NUCLEOTIDE SEQUENCE</scope>
    <source>
        <strain evidence="1">Expedition CK06-06</strain>
    </source>
</reference>
<dbReference type="AlphaFoldDB" id="X1AQB2"/>
<protein>
    <recommendedName>
        <fullName evidence="2">Amidohydrolase-related domain-containing protein</fullName>
    </recommendedName>
</protein>
<name>X1AQB2_9ZZZZ</name>
<proteinExistence type="predicted"/>
<gene>
    <name evidence="1" type="ORF">S01H4_05513</name>
</gene>
<sequence length="116" mass="13760">MKTIYNCHTHIFTNKAVPSKFLPLGLVRFLGKRRVSRWLGRLLNRLNPRSSNDVFDRAASFMNIGNYESQLEIFKLLKGFYPEETKFVVLSMDMTYMEAKRIRYVSLIDPWAKRHE</sequence>
<evidence type="ECO:0000313" key="1">
    <source>
        <dbReference type="EMBL" id="GAG71552.1"/>
    </source>
</evidence>
<comment type="caution">
    <text evidence="1">The sequence shown here is derived from an EMBL/GenBank/DDBJ whole genome shotgun (WGS) entry which is preliminary data.</text>
</comment>
<evidence type="ECO:0008006" key="2">
    <source>
        <dbReference type="Google" id="ProtNLM"/>
    </source>
</evidence>
<accession>X1AQB2</accession>
<dbReference type="EMBL" id="BART01001607">
    <property type="protein sequence ID" value="GAG71552.1"/>
    <property type="molecule type" value="Genomic_DNA"/>
</dbReference>
<organism evidence="1">
    <name type="scientific">marine sediment metagenome</name>
    <dbReference type="NCBI Taxonomy" id="412755"/>
    <lineage>
        <taxon>unclassified sequences</taxon>
        <taxon>metagenomes</taxon>
        <taxon>ecological metagenomes</taxon>
    </lineage>
</organism>